<protein>
    <submittedName>
        <fullName evidence="2">Uncharacterized protein</fullName>
    </submittedName>
</protein>
<dbReference type="Proteomes" id="UP000255279">
    <property type="component" value="Unassembled WGS sequence"/>
</dbReference>
<sequence>MALMSLSLAKFLRTGKTRSLSAFAVMASGALLVGCQHVQLAHSPIPVSAPTAINAKNTPQHTSGAHNYVHDRLQNRLPSGLQNHAKSKHLQRTSNATTPSTLPIKNRTKSTPAKELDDFFILESWF</sequence>
<dbReference type="EMBL" id="UGQE01000004">
    <property type="protein sequence ID" value="STZ14708.1"/>
    <property type="molecule type" value="Genomic_DNA"/>
</dbReference>
<dbReference type="STRING" id="34060.B0181_05445"/>
<dbReference type="AlphaFoldDB" id="A0A1T0A2V2"/>
<feature type="region of interest" description="Disordered" evidence="1">
    <location>
        <begin position="84"/>
        <end position="109"/>
    </location>
</feature>
<evidence type="ECO:0000313" key="2">
    <source>
        <dbReference type="EMBL" id="OOR90090.1"/>
    </source>
</evidence>
<evidence type="ECO:0000313" key="5">
    <source>
        <dbReference type="Proteomes" id="UP000255279"/>
    </source>
</evidence>
<evidence type="ECO:0000313" key="4">
    <source>
        <dbReference type="Proteomes" id="UP000190435"/>
    </source>
</evidence>
<proteinExistence type="predicted"/>
<dbReference type="EMBL" id="MUXU01000034">
    <property type="protein sequence ID" value="OOR90090.1"/>
    <property type="molecule type" value="Genomic_DNA"/>
</dbReference>
<organism evidence="2 4">
    <name type="scientific">Moraxella caviae</name>
    <dbReference type="NCBI Taxonomy" id="34060"/>
    <lineage>
        <taxon>Bacteria</taxon>
        <taxon>Pseudomonadati</taxon>
        <taxon>Pseudomonadota</taxon>
        <taxon>Gammaproteobacteria</taxon>
        <taxon>Moraxellales</taxon>
        <taxon>Moraxellaceae</taxon>
        <taxon>Moraxella</taxon>
    </lineage>
</organism>
<evidence type="ECO:0000256" key="1">
    <source>
        <dbReference type="SAM" id="MobiDB-lite"/>
    </source>
</evidence>
<feature type="compositionally biased region" description="Polar residues" evidence="1">
    <location>
        <begin position="92"/>
        <end position="103"/>
    </location>
</feature>
<gene>
    <name evidence="2" type="ORF">B0181_05445</name>
    <name evidence="3" type="ORF">NCTC10293_02305</name>
</gene>
<reference evidence="2 4" key="1">
    <citation type="submission" date="2017-02" db="EMBL/GenBank/DDBJ databases">
        <title>Draft genome sequence of Moraxella caviae CCUG 355 type strain.</title>
        <authorList>
            <person name="Engstrom-Jakobsson H."/>
            <person name="Salva-Serra F."/>
            <person name="Thorell K."/>
            <person name="Gonzales-Siles L."/>
            <person name="Karlsson R."/>
            <person name="Boulund F."/>
            <person name="Engstrand L."/>
            <person name="Moore E."/>
        </authorList>
    </citation>
    <scope>NUCLEOTIDE SEQUENCE [LARGE SCALE GENOMIC DNA]</scope>
    <source>
        <strain evidence="2 4">CCUG 355</strain>
    </source>
</reference>
<accession>A0A1T0A2V2</accession>
<dbReference type="Proteomes" id="UP000190435">
    <property type="component" value="Unassembled WGS sequence"/>
</dbReference>
<reference evidence="3 5" key="2">
    <citation type="submission" date="2018-06" db="EMBL/GenBank/DDBJ databases">
        <authorList>
            <consortium name="Pathogen Informatics"/>
            <person name="Doyle S."/>
        </authorList>
    </citation>
    <scope>NUCLEOTIDE SEQUENCE [LARGE SCALE GENOMIC DNA]</scope>
    <source>
        <strain evidence="3 5">NCTC10293</strain>
    </source>
</reference>
<keyword evidence="4" id="KW-1185">Reference proteome</keyword>
<evidence type="ECO:0000313" key="3">
    <source>
        <dbReference type="EMBL" id="STZ14708.1"/>
    </source>
</evidence>
<name>A0A1T0A2V2_9GAMM</name>